<gene>
    <name evidence="3" type="primary">repC</name>
    <name evidence="3" type="ORF">OU682_20435</name>
</gene>
<dbReference type="Proteomes" id="UP001149822">
    <property type="component" value="Unassembled WGS sequence"/>
</dbReference>
<organism evidence="3 4">
    <name type="scientific">Paracoccus benzoatiresistens</name>
    <dbReference type="NCBI Taxonomy" id="2997341"/>
    <lineage>
        <taxon>Bacteria</taxon>
        <taxon>Pseudomonadati</taxon>
        <taxon>Pseudomonadota</taxon>
        <taxon>Alphaproteobacteria</taxon>
        <taxon>Rhodobacterales</taxon>
        <taxon>Paracoccaceae</taxon>
        <taxon>Paracoccus</taxon>
    </lineage>
</organism>
<dbReference type="NCBIfam" id="NF040974">
    <property type="entry name" value="RepABC_RepC"/>
    <property type="match status" value="1"/>
</dbReference>
<dbReference type="EMBL" id="JAPTYD010000059">
    <property type="protein sequence ID" value="MCZ0963963.1"/>
    <property type="molecule type" value="Genomic_DNA"/>
</dbReference>
<keyword evidence="4" id="KW-1185">Reference proteome</keyword>
<feature type="domain" description="Plasmid replication protein C N-terminal" evidence="1">
    <location>
        <begin position="26"/>
        <end position="169"/>
    </location>
</feature>
<dbReference type="Pfam" id="PF11800">
    <property type="entry name" value="RP-C_C"/>
    <property type="match status" value="1"/>
</dbReference>
<feature type="domain" description="Plasmid replication protein C C-terminal" evidence="2">
    <location>
        <begin position="303"/>
        <end position="380"/>
    </location>
</feature>
<dbReference type="Pfam" id="PF03428">
    <property type="entry name" value="RP-C"/>
    <property type="match status" value="1"/>
</dbReference>
<name>A0ABT4JA00_9RHOB</name>
<proteinExistence type="predicted"/>
<evidence type="ECO:0000259" key="1">
    <source>
        <dbReference type="Pfam" id="PF03428"/>
    </source>
</evidence>
<evidence type="ECO:0000313" key="3">
    <source>
        <dbReference type="EMBL" id="MCZ0963963.1"/>
    </source>
</evidence>
<dbReference type="RefSeq" id="WP_268944060.1">
    <property type="nucleotide sequence ID" value="NZ_JAPTYD010000059.1"/>
</dbReference>
<sequence>MALKRISLASAGPNAHAQSGANWDRPAIQSLVRDLQEVAGDLGLKDRHIRVLTALASFVREFTSDNRPVVFASNEALSKRAAGMPVPTLQRTLRQLCGLDLVERNLSPNGKRYPHRGANGAIVEAFGIDLSPLLRQANEIRSLAVHAEERKGRIRLIRDRLSLLRNRLPKEGEAQATIRALLRTRHRCPSELEAAYQNLSDLAEASSSPAVAVQERPEFTPAIHLELDMDALPQKYAAPAHVPSPAIAGPANTEELTPNAHQIDTHHQSSKPRIFESEEAQKIGEETCTSSDDCNMQDVTAAELADTCPEAIQYALGKPKSWRDFHNLALSLAPMVGIGEQLARRAHEKLGVQGFTMTVLCLVQKFGVIRNPAAYLTRLLMPNGQDYSPVRFLRSIAARQAAAAA</sequence>
<protein>
    <submittedName>
        <fullName evidence="3">Plasmid replication protein RepC</fullName>
    </submittedName>
</protein>
<dbReference type="InterPro" id="IPR047611">
    <property type="entry name" value="RepABC_RepC"/>
</dbReference>
<accession>A0ABT4JA00</accession>
<dbReference type="InterPro" id="IPR021760">
    <property type="entry name" value="RepC_C"/>
</dbReference>
<reference evidence="3" key="1">
    <citation type="submission" date="2022-12" db="EMBL/GenBank/DDBJ databases">
        <title>Paracoccus sp. EF6 isolated from a lake water.</title>
        <authorList>
            <person name="Liu H."/>
        </authorList>
    </citation>
    <scope>NUCLEOTIDE SEQUENCE</scope>
    <source>
        <strain evidence="3">EF6</strain>
    </source>
</reference>
<evidence type="ECO:0000313" key="4">
    <source>
        <dbReference type="Proteomes" id="UP001149822"/>
    </source>
</evidence>
<comment type="caution">
    <text evidence="3">The sequence shown here is derived from an EMBL/GenBank/DDBJ whole genome shotgun (WGS) entry which is preliminary data.</text>
</comment>
<evidence type="ECO:0000259" key="2">
    <source>
        <dbReference type="Pfam" id="PF11800"/>
    </source>
</evidence>
<dbReference type="InterPro" id="IPR005090">
    <property type="entry name" value="RepC_N"/>
</dbReference>